<evidence type="ECO:0000313" key="3">
    <source>
        <dbReference type="Proteomes" id="UP000008721"/>
    </source>
</evidence>
<sequence length="438" mass="49766">MNKFTEKLYATKTVSVWGIGYLGYTSVLRLQSKGFFVNCATLEKDVRHDIQNGRYPYEYMKQTWSLNNDIPKIDIQQIAFPENYDTMFDSNLHIIALPGFKNSGKPETYARLIEIFSQHIDKLHHSLILFQSAEKAGTIKKHFIDPLKKAGAECYFASAFRSDWSIEEFLLGNETRMLGANDKKSLEIASQVFTMMEIDFDTLGGIEEAEVYENGKNCLHYTTQAFFTQLSLGYPHIDINDVSAKIAKNFAVSPKKSGLNLLNHKNILHINHMLAGQRGEYLSIIQETQAVNMNAALFYADILKNYQVASITILGLSVEGARKDIRASVSILLAEYLHNLDVEIFIHDPYFTEQEIQELLPFAKPYRLDAKKEKGAEAYILMSSNPAYNRLTQRDIEKNAIFHAKIIIDSIGIFKHFSFSSQTIYHQVGDGGLKALIK</sequence>
<dbReference type="RefSeq" id="WP_013461240.1">
    <property type="nucleotide sequence ID" value="NC_014762.1"/>
</dbReference>
<accession>E4TY98</accession>
<dbReference type="Pfam" id="PF03720">
    <property type="entry name" value="UDPG_MGDP_dh_C"/>
    <property type="match status" value="1"/>
</dbReference>
<dbReference type="STRING" id="709032.Sulku_2383"/>
<dbReference type="Proteomes" id="UP000008721">
    <property type="component" value="Chromosome"/>
</dbReference>
<dbReference type="AlphaFoldDB" id="E4TY98"/>
<dbReference type="InterPro" id="IPR014027">
    <property type="entry name" value="UDP-Glc/GDP-Man_DH_C"/>
</dbReference>
<dbReference type="GO" id="GO:0016616">
    <property type="term" value="F:oxidoreductase activity, acting on the CH-OH group of donors, NAD or NADP as acceptor"/>
    <property type="evidence" value="ECO:0007669"/>
    <property type="project" value="InterPro"/>
</dbReference>
<feature type="domain" description="UDP-glucose/GDP-mannose dehydrogenase C-terminal" evidence="1">
    <location>
        <begin position="313"/>
        <end position="415"/>
    </location>
</feature>
<dbReference type="SUPFAM" id="SSF52413">
    <property type="entry name" value="UDP-glucose/GDP-mannose dehydrogenase C-terminal domain"/>
    <property type="match status" value="1"/>
</dbReference>
<dbReference type="GO" id="GO:0000271">
    <property type="term" value="P:polysaccharide biosynthetic process"/>
    <property type="evidence" value="ECO:0007669"/>
    <property type="project" value="InterPro"/>
</dbReference>
<dbReference type="InterPro" id="IPR028359">
    <property type="entry name" value="UDP_ManNAc/GlcNAc_DH"/>
</dbReference>
<dbReference type="HOGENOM" id="CLU_613814_0_0_7"/>
<organism evidence="2 3">
    <name type="scientific">Sulfuricurvum kujiense (strain ATCC BAA-921 / DSM 16994 / JCM 11577 / YK-1)</name>
    <dbReference type="NCBI Taxonomy" id="709032"/>
    <lineage>
        <taxon>Bacteria</taxon>
        <taxon>Pseudomonadati</taxon>
        <taxon>Campylobacterota</taxon>
        <taxon>Epsilonproteobacteria</taxon>
        <taxon>Campylobacterales</taxon>
        <taxon>Sulfurimonadaceae</taxon>
        <taxon>Sulfuricurvum</taxon>
    </lineage>
</organism>
<reference evidence="2 3" key="1">
    <citation type="journal article" date="2012" name="Stand. Genomic Sci.">
        <title>Complete genome sequence of the sulfur compounds oxidizing chemolithoautotroph Sulfuricurvum kujiense type strain (YK-1(T)).</title>
        <authorList>
            <person name="Han C."/>
            <person name="Kotsyurbenko O."/>
            <person name="Chertkov O."/>
            <person name="Held B."/>
            <person name="Lapidus A."/>
            <person name="Nolan M."/>
            <person name="Lucas S."/>
            <person name="Hammon N."/>
            <person name="Deshpande S."/>
            <person name="Cheng J.F."/>
            <person name="Tapia R."/>
            <person name="Goodwin L.A."/>
            <person name="Pitluck S."/>
            <person name="Liolios K."/>
            <person name="Pagani I."/>
            <person name="Ivanova N."/>
            <person name="Mavromatis K."/>
            <person name="Mikhailova N."/>
            <person name="Pati A."/>
            <person name="Chen A."/>
            <person name="Palaniappan K."/>
            <person name="Land M."/>
            <person name="Hauser L."/>
            <person name="Chang Y.J."/>
            <person name="Jeffries C.D."/>
            <person name="Brambilla E.M."/>
            <person name="Rohde M."/>
            <person name="Spring S."/>
            <person name="Sikorski J."/>
            <person name="Goker M."/>
            <person name="Woyke T."/>
            <person name="Bristow J."/>
            <person name="Eisen J.A."/>
            <person name="Markowitz V."/>
            <person name="Hugenholtz P."/>
            <person name="Kyrpides N.C."/>
            <person name="Klenk H.P."/>
            <person name="Detter J.C."/>
        </authorList>
    </citation>
    <scope>NUCLEOTIDE SEQUENCE [LARGE SCALE GENOMIC DNA]</scope>
    <source>
        <strain evidence="3">ATCC BAA-921 / DSM 16994 / JCM 11577 / YK-1</strain>
    </source>
</reference>
<dbReference type="eggNOG" id="COG1004">
    <property type="taxonomic scope" value="Bacteria"/>
</dbReference>
<evidence type="ECO:0000259" key="1">
    <source>
        <dbReference type="Pfam" id="PF03720"/>
    </source>
</evidence>
<name>E4TY98_SULKY</name>
<proteinExistence type="predicted"/>
<dbReference type="EMBL" id="CP002355">
    <property type="protein sequence ID" value="ADR35043.1"/>
    <property type="molecule type" value="Genomic_DNA"/>
</dbReference>
<dbReference type="PANTHER" id="PTHR43491:SF1">
    <property type="entry name" value="UDP-N-ACETYL-D-MANNOSAMINE DEHYDROGENASE"/>
    <property type="match status" value="1"/>
</dbReference>
<dbReference type="InterPro" id="IPR036220">
    <property type="entry name" value="UDP-Glc/GDP-Man_DH_C_sf"/>
</dbReference>
<dbReference type="GO" id="GO:0016628">
    <property type="term" value="F:oxidoreductase activity, acting on the CH-CH group of donors, NAD or NADP as acceptor"/>
    <property type="evidence" value="ECO:0007669"/>
    <property type="project" value="InterPro"/>
</dbReference>
<protein>
    <recommendedName>
        <fullName evidence="1">UDP-glucose/GDP-mannose dehydrogenase C-terminal domain-containing protein</fullName>
    </recommendedName>
</protein>
<evidence type="ECO:0000313" key="2">
    <source>
        <dbReference type="EMBL" id="ADR35043.1"/>
    </source>
</evidence>
<dbReference type="PANTHER" id="PTHR43491">
    <property type="entry name" value="UDP-N-ACETYL-D-MANNOSAMINE DEHYDROGENASE"/>
    <property type="match status" value="1"/>
</dbReference>
<keyword evidence="3" id="KW-1185">Reference proteome</keyword>
<dbReference type="GO" id="GO:0051287">
    <property type="term" value="F:NAD binding"/>
    <property type="evidence" value="ECO:0007669"/>
    <property type="project" value="InterPro"/>
</dbReference>
<dbReference type="KEGG" id="sku:Sulku_2383"/>
<dbReference type="Gene3D" id="3.40.50.720">
    <property type="entry name" value="NAD(P)-binding Rossmann-like Domain"/>
    <property type="match status" value="2"/>
</dbReference>
<gene>
    <name evidence="2" type="ordered locus">Sulku_2383</name>
</gene>